<reference evidence="3" key="1">
    <citation type="journal article" date="2019" name="Int. J. Syst. Evol. Microbiol.">
        <title>The Global Catalogue of Microorganisms (GCM) 10K type strain sequencing project: providing services to taxonomists for standard genome sequencing and annotation.</title>
        <authorList>
            <consortium name="The Broad Institute Genomics Platform"/>
            <consortium name="The Broad Institute Genome Sequencing Center for Infectious Disease"/>
            <person name="Wu L."/>
            <person name="Ma J."/>
        </authorList>
    </citation>
    <scope>NUCLEOTIDE SEQUENCE [LARGE SCALE GENOMIC DNA]</scope>
    <source>
        <strain evidence="3">JCM 3325</strain>
    </source>
</reference>
<comment type="caution">
    <text evidence="2">The sequence shown here is derived from an EMBL/GenBank/DDBJ whole genome shotgun (WGS) entry which is preliminary data.</text>
</comment>
<evidence type="ECO:0000256" key="1">
    <source>
        <dbReference type="SAM" id="MobiDB-lite"/>
    </source>
</evidence>
<evidence type="ECO:0000313" key="3">
    <source>
        <dbReference type="Proteomes" id="UP001501231"/>
    </source>
</evidence>
<evidence type="ECO:0000313" key="2">
    <source>
        <dbReference type="EMBL" id="GAA2397768.1"/>
    </source>
</evidence>
<dbReference type="Proteomes" id="UP001501231">
    <property type="component" value="Unassembled WGS sequence"/>
</dbReference>
<name>A0ABP5VAC8_9ACTN</name>
<gene>
    <name evidence="2" type="ORF">GCM10010191_00540</name>
</gene>
<feature type="region of interest" description="Disordered" evidence="1">
    <location>
        <begin position="1"/>
        <end position="43"/>
    </location>
</feature>
<proteinExistence type="predicted"/>
<protein>
    <submittedName>
        <fullName evidence="2">Uncharacterized protein</fullName>
    </submittedName>
</protein>
<organism evidence="2 3">
    <name type="scientific">Actinomadura vinacea</name>
    <dbReference type="NCBI Taxonomy" id="115336"/>
    <lineage>
        <taxon>Bacteria</taxon>
        <taxon>Bacillati</taxon>
        <taxon>Actinomycetota</taxon>
        <taxon>Actinomycetes</taxon>
        <taxon>Streptosporangiales</taxon>
        <taxon>Thermomonosporaceae</taxon>
        <taxon>Actinomadura</taxon>
    </lineage>
</organism>
<keyword evidence="3" id="KW-1185">Reference proteome</keyword>
<sequence length="66" mass="7108">MKARSVHPTAAPQRGQVRQGDIQGDDEGEASTAVREGWGRSTPTVVPLWGGLAQSLDLILRRNLVT</sequence>
<dbReference type="EMBL" id="BAAARW010000001">
    <property type="protein sequence ID" value="GAA2397768.1"/>
    <property type="molecule type" value="Genomic_DNA"/>
</dbReference>
<accession>A0ABP5VAC8</accession>